<dbReference type="EMBL" id="QKVK01000001">
    <property type="protein sequence ID" value="PZF78774.1"/>
    <property type="molecule type" value="Genomic_DNA"/>
</dbReference>
<protein>
    <recommendedName>
        <fullName evidence="3">Polysaccharide biosynthesis protein</fullName>
    </recommendedName>
</protein>
<dbReference type="AlphaFoldDB" id="A0A2W2BES6"/>
<dbReference type="SUPFAM" id="SSF56059">
    <property type="entry name" value="Glutathione synthetase ATP-binding domain-like"/>
    <property type="match status" value="1"/>
</dbReference>
<evidence type="ECO:0000313" key="2">
    <source>
        <dbReference type="Proteomes" id="UP000248795"/>
    </source>
</evidence>
<sequence>MTHLPDEDVPGWPFGQVAPALAWRRAQALFGRRASLLRSGRVAAAQLSELRRRGLFSPAARPAEGFLRGIDFYSGARLALVLTRAMNRFHAVHGYDPDLLQPRHYAEKLFASKFLRPFKVPESGNKLLTSRFIPESLAGRLSCPEIVWHSTQPVLPPDSAVPEGVYYLKASHGSGMFRRIRYPLEARQRENLQRLCRQWLATPYGLADGEWWYGAFTPEVLLERAIGEDTDTPSFNVWSFGGQIALITIYLKSLDEEGTCYESSLWMDPGFAPLAQQHPTRPVLKSWTLDEQTRPLILDYAREIGRQLSFARIDFLVDGEGRPWLGEVTFAPGNGNARDSERTAQNFALWCEAERTPRRFG</sequence>
<gene>
    <name evidence="1" type="ORF">DK847_02970</name>
</gene>
<accession>A0A2W2BES6</accession>
<reference evidence="2" key="1">
    <citation type="submission" date="2018-06" db="EMBL/GenBank/DDBJ databases">
        <title>Aestuariibacter litoralis strain KCTC 52945T.</title>
        <authorList>
            <person name="Li X."/>
            <person name="Salam N."/>
            <person name="Li J.-L."/>
            <person name="Chen Y.-M."/>
            <person name="Yang Z.-W."/>
            <person name="Zhang L.-Y."/>
            <person name="Han M.-X."/>
            <person name="Xiao M."/>
            <person name="Li W.-J."/>
        </authorList>
    </citation>
    <scope>NUCLEOTIDE SEQUENCE [LARGE SCALE GENOMIC DNA]</scope>
    <source>
        <strain evidence="2">KCTC 52945</strain>
    </source>
</reference>
<keyword evidence="2" id="KW-1185">Reference proteome</keyword>
<evidence type="ECO:0000313" key="1">
    <source>
        <dbReference type="EMBL" id="PZF78774.1"/>
    </source>
</evidence>
<name>A0A2W2BES6_9HYPH</name>
<evidence type="ECO:0008006" key="3">
    <source>
        <dbReference type="Google" id="ProtNLM"/>
    </source>
</evidence>
<organism evidence="1 2">
    <name type="scientific">Aestuariivirga litoralis</name>
    <dbReference type="NCBI Taxonomy" id="2650924"/>
    <lineage>
        <taxon>Bacteria</taxon>
        <taxon>Pseudomonadati</taxon>
        <taxon>Pseudomonadota</taxon>
        <taxon>Alphaproteobacteria</taxon>
        <taxon>Hyphomicrobiales</taxon>
        <taxon>Aestuariivirgaceae</taxon>
        <taxon>Aestuariivirga</taxon>
    </lineage>
</organism>
<comment type="caution">
    <text evidence="1">The sequence shown here is derived from an EMBL/GenBank/DDBJ whole genome shotgun (WGS) entry which is preliminary data.</text>
</comment>
<dbReference type="Proteomes" id="UP000248795">
    <property type="component" value="Unassembled WGS sequence"/>
</dbReference>
<proteinExistence type="predicted"/>